<proteinExistence type="predicted"/>
<dbReference type="InterPro" id="IPR011104">
    <property type="entry name" value="Hpr_kin/Pase_C"/>
</dbReference>
<dbReference type="AlphaFoldDB" id="A0AAD3NWX7"/>
<dbReference type="Proteomes" id="UP001143349">
    <property type="component" value="Unassembled WGS sequence"/>
</dbReference>
<organism evidence="2 3">
    <name type="scientific">Paracoccus kondratievae</name>
    <dbReference type="NCBI Taxonomy" id="135740"/>
    <lineage>
        <taxon>Bacteria</taxon>
        <taxon>Pseudomonadati</taxon>
        <taxon>Pseudomonadota</taxon>
        <taxon>Alphaproteobacteria</taxon>
        <taxon>Rhodobacterales</taxon>
        <taxon>Paracoccaceae</taxon>
        <taxon>Paracoccus</taxon>
    </lineage>
</organism>
<evidence type="ECO:0000259" key="1">
    <source>
        <dbReference type="Pfam" id="PF07475"/>
    </source>
</evidence>
<keyword evidence="3" id="KW-1185">Reference proteome</keyword>
<dbReference type="Pfam" id="PF07475">
    <property type="entry name" value="Hpr_kinase_C"/>
    <property type="match status" value="1"/>
</dbReference>
<comment type="caution">
    <text evidence="2">The sequence shown here is derived from an EMBL/GenBank/DDBJ whole genome shotgun (WGS) entry which is preliminary data.</text>
</comment>
<protein>
    <submittedName>
        <fullName evidence="2">HPr kinase</fullName>
    </submittedName>
</protein>
<dbReference type="SUPFAM" id="SSF53795">
    <property type="entry name" value="PEP carboxykinase-like"/>
    <property type="match status" value="1"/>
</dbReference>
<dbReference type="EMBL" id="BSFH01000016">
    <property type="protein sequence ID" value="GLK63263.1"/>
    <property type="molecule type" value="Genomic_DNA"/>
</dbReference>
<reference evidence="2" key="2">
    <citation type="submission" date="2023-01" db="EMBL/GenBank/DDBJ databases">
        <authorList>
            <person name="Sun Q."/>
            <person name="Evtushenko L."/>
        </authorList>
    </citation>
    <scope>NUCLEOTIDE SEQUENCE</scope>
    <source>
        <strain evidence="2">VKM B-2222</strain>
    </source>
</reference>
<evidence type="ECO:0000313" key="3">
    <source>
        <dbReference type="Proteomes" id="UP001143349"/>
    </source>
</evidence>
<dbReference type="GO" id="GO:0005524">
    <property type="term" value="F:ATP binding"/>
    <property type="evidence" value="ECO:0007669"/>
    <property type="project" value="InterPro"/>
</dbReference>
<dbReference type="CDD" id="cd01918">
    <property type="entry name" value="HprK_C"/>
    <property type="match status" value="1"/>
</dbReference>
<dbReference type="InterPro" id="IPR027417">
    <property type="entry name" value="P-loop_NTPase"/>
</dbReference>
<dbReference type="GO" id="GO:0000155">
    <property type="term" value="F:phosphorelay sensor kinase activity"/>
    <property type="evidence" value="ECO:0007669"/>
    <property type="project" value="InterPro"/>
</dbReference>
<dbReference type="Gene3D" id="3.40.50.300">
    <property type="entry name" value="P-loop containing nucleotide triphosphate hydrolases"/>
    <property type="match status" value="1"/>
</dbReference>
<dbReference type="RefSeq" id="WP_085501464.1">
    <property type="nucleotide sequence ID" value="NZ_BSFH01000016.1"/>
</dbReference>
<sequence length="142" mass="15102">MILHASCIAHSGRGLLILGPSGSGKSTLALELMAFGAALVADDRTILNVRQGRIIADAPDSIRGRIEARGVGILNAQAHGPVELALAVDLERPEPDRLPPDRHIELMDCRLPLVLGAGQVHLAPMLLQYLIAGRADTDMHGR</sequence>
<keyword evidence="2" id="KW-0808">Transferase</keyword>
<name>A0AAD3NWX7_9RHOB</name>
<evidence type="ECO:0000313" key="2">
    <source>
        <dbReference type="EMBL" id="GLK63263.1"/>
    </source>
</evidence>
<reference evidence="2" key="1">
    <citation type="journal article" date="2014" name="Int. J. Syst. Evol. Microbiol.">
        <title>Complete genome sequence of Corynebacterium casei LMG S-19264T (=DSM 44701T), isolated from a smear-ripened cheese.</title>
        <authorList>
            <consortium name="US DOE Joint Genome Institute (JGI-PGF)"/>
            <person name="Walter F."/>
            <person name="Albersmeier A."/>
            <person name="Kalinowski J."/>
            <person name="Ruckert C."/>
        </authorList>
    </citation>
    <scope>NUCLEOTIDE SEQUENCE</scope>
    <source>
        <strain evidence="2">VKM B-2222</strain>
    </source>
</reference>
<gene>
    <name evidence="2" type="ORF">GCM10017635_07330</name>
</gene>
<accession>A0AAD3NWX7</accession>
<dbReference type="GO" id="GO:0006109">
    <property type="term" value="P:regulation of carbohydrate metabolic process"/>
    <property type="evidence" value="ECO:0007669"/>
    <property type="project" value="InterPro"/>
</dbReference>
<feature type="domain" description="HPr kinase/phosphorylase C-terminal" evidence="1">
    <location>
        <begin position="3"/>
        <end position="78"/>
    </location>
</feature>
<keyword evidence="2" id="KW-0418">Kinase</keyword>